<feature type="domain" description="SnoaL-like" evidence="1">
    <location>
        <begin position="143"/>
        <end position="264"/>
    </location>
</feature>
<evidence type="ECO:0000313" key="2">
    <source>
        <dbReference type="EMBL" id="GIJ44330.1"/>
    </source>
</evidence>
<sequence length="277" mass="30768">MNDDEKQIRDLIERWARAVHEGDLDRVLADHAADIVMFDVPPPHDGVRGRDAYRQTWPGFFEYQRRGASFEIVSLEVTAGADVAFAHALLRCGTAADFARDPAQRLRLTIGLRKEGGRWVVSHEHHSFADRSGEERADGENEVRDLHRRWFEATAAKDLDGIMAGIADDVVSYEHEVPLAYVGADAVREVCRQGLSASDETVTWDVPDLTVLVDGDLAVGWGLNRMGVPRPDGGVAVNWSRGTRVFQRGPDGWEMVHQQVSYPFDPATGRAATELTP</sequence>
<dbReference type="RefSeq" id="WP_203897882.1">
    <property type="nucleotide sequence ID" value="NZ_BOPF01000003.1"/>
</dbReference>
<dbReference type="Pfam" id="PF13474">
    <property type="entry name" value="SnoaL_3"/>
    <property type="match status" value="2"/>
</dbReference>
<dbReference type="AlphaFoldDB" id="A0A8J3YHX6"/>
<organism evidence="2 3">
    <name type="scientific">Virgisporangium aliadipatigenens</name>
    <dbReference type="NCBI Taxonomy" id="741659"/>
    <lineage>
        <taxon>Bacteria</taxon>
        <taxon>Bacillati</taxon>
        <taxon>Actinomycetota</taxon>
        <taxon>Actinomycetes</taxon>
        <taxon>Micromonosporales</taxon>
        <taxon>Micromonosporaceae</taxon>
        <taxon>Virgisporangium</taxon>
    </lineage>
</organism>
<dbReference type="SUPFAM" id="SSF54427">
    <property type="entry name" value="NTF2-like"/>
    <property type="match status" value="2"/>
</dbReference>
<dbReference type="InterPro" id="IPR011944">
    <property type="entry name" value="Steroid_delta5-4_isomerase"/>
</dbReference>
<keyword evidence="3" id="KW-1185">Reference proteome</keyword>
<evidence type="ECO:0000259" key="1">
    <source>
        <dbReference type="Pfam" id="PF13474"/>
    </source>
</evidence>
<reference evidence="2" key="1">
    <citation type="submission" date="2021-01" db="EMBL/GenBank/DDBJ databases">
        <title>Whole genome shotgun sequence of Virgisporangium aliadipatigenens NBRC 105644.</title>
        <authorList>
            <person name="Komaki H."/>
            <person name="Tamura T."/>
        </authorList>
    </citation>
    <scope>NUCLEOTIDE SEQUENCE</scope>
    <source>
        <strain evidence="2">NBRC 105644</strain>
    </source>
</reference>
<proteinExistence type="predicted"/>
<accession>A0A8J3YHX6</accession>
<comment type="caution">
    <text evidence="2">The sequence shown here is derived from an EMBL/GenBank/DDBJ whole genome shotgun (WGS) entry which is preliminary data.</text>
</comment>
<dbReference type="Proteomes" id="UP000619260">
    <property type="component" value="Unassembled WGS sequence"/>
</dbReference>
<dbReference type="InterPro" id="IPR032710">
    <property type="entry name" value="NTF2-like_dom_sf"/>
</dbReference>
<gene>
    <name evidence="2" type="ORF">Val02_12160</name>
</gene>
<evidence type="ECO:0000313" key="3">
    <source>
        <dbReference type="Proteomes" id="UP000619260"/>
    </source>
</evidence>
<dbReference type="NCBIfam" id="TIGR02246">
    <property type="entry name" value="SgcJ/EcaC family oxidoreductase"/>
    <property type="match status" value="1"/>
</dbReference>
<dbReference type="EMBL" id="BOPF01000003">
    <property type="protein sequence ID" value="GIJ44330.1"/>
    <property type="molecule type" value="Genomic_DNA"/>
</dbReference>
<feature type="domain" description="SnoaL-like" evidence="1">
    <location>
        <begin position="8"/>
        <end position="129"/>
    </location>
</feature>
<dbReference type="InterPro" id="IPR037401">
    <property type="entry name" value="SnoaL-like"/>
</dbReference>
<protein>
    <recommendedName>
        <fullName evidence="1">SnoaL-like domain-containing protein</fullName>
    </recommendedName>
</protein>
<name>A0A8J3YHX6_9ACTN</name>
<dbReference type="Gene3D" id="3.10.450.50">
    <property type="match status" value="2"/>
</dbReference>